<organism evidence="11 12">
    <name type="scientific">Parafannyhessea umbonata</name>
    <dbReference type="NCBI Taxonomy" id="604330"/>
    <lineage>
        <taxon>Bacteria</taxon>
        <taxon>Bacillati</taxon>
        <taxon>Actinomycetota</taxon>
        <taxon>Coriobacteriia</taxon>
        <taxon>Coriobacteriales</taxon>
        <taxon>Atopobiaceae</taxon>
        <taxon>Parafannyhessea</taxon>
    </lineage>
</organism>
<evidence type="ECO:0000256" key="3">
    <source>
        <dbReference type="ARBA" id="ARBA00006047"/>
    </source>
</evidence>
<dbReference type="GO" id="GO:0030170">
    <property type="term" value="F:pyridoxal phosphate binding"/>
    <property type="evidence" value="ECO:0007669"/>
    <property type="project" value="InterPro"/>
</dbReference>
<dbReference type="GO" id="GO:0005737">
    <property type="term" value="C:cytoplasm"/>
    <property type="evidence" value="ECO:0007669"/>
    <property type="project" value="TreeGrafter"/>
</dbReference>
<dbReference type="EC" id="2.4.1.1" evidence="10"/>
<dbReference type="RefSeq" id="WP_090846104.1">
    <property type="nucleotide sequence ID" value="NZ_FMZL01000007.1"/>
</dbReference>
<dbReference type="GO" id="GO:0008184">
    <property type="term" value="F:glycogen phosphorylase activity"/>
    <property type="evidence" value="ECO:0007669"/>
    <property type="project" value="InterPro"/>
</dbReference>
<evidence type="ECO:0000256" key="8">
    <source>
        <dbReference type="ARBA" id="ARBA00025174"/>
    </source>
</evidence>
<protein>
    <recommendedName>
        <fullName evidence="10">Alpha-1,4 glucan phosphorylase</fullName>
        <ecNumber evidence="10">2.4.1.1</ecNumber>
    </recommendedName>
</protein>
<sequence length="816" mass="92924">MTEQSWPKIFTDKEDFIKQYRLACEREFSKSHEELGPQERYYAMASLIAGKAKALRGDTLKRANDKGEKTVYYFSIEFLLGPLLDNYLLNFGIRDIVKAACKDLGMQLDDIERCESDPGLGNGGLGRLAACFLDSMAALGINGNGNGMRYRYGLFRQAIEGGRQVEKMDNWLEHGFPWETRRNESAVLIRFGGQVVRHEENGRYWFTQEGGELVKAVPYDVPIVGYGAKKVNNLRLWSAEPAEENFDLDAFNAGDYAKAMKFRSDVEAISQILYPNDAGEHGRLLRLKQEYLFVSAGLQTILRDYKKKYGDDAWEDLGKHVSIHTNDTHPAMCGPELMRLLVDEHGVDFDLAFKIAQQTISYTNHTIMPEALEKWPISTFRDLLPRTYMFIEEIDRRYREGFSHTDPNWQEEFKNTAILWDGQIRMANLSVIFANSVNGVSALHTGILEATTLHDFYKLTPEKFNNKTNGISHRRFLGNANPKYAKLVCDVLGEGWLGDANKLAELEKYEDDPSFLEQFEKAKEWDKQRLADYIKETTGTVLDTSMVFDVQVKRFHAYKRQLLNVFKILDIYNRLLADPSFKPRPTAFIFSGKAAQSYTFAKEVIRLINSVADVINNDKRVNDVIRVAFVPNFAVSSAQLIYPAAEISEQISWAGSEASGTSNMKLMMNGAITLGTYDGANVEIAKLVGDENIKIFGLRTEEVDALRASGNYWAYDLLKKDPDRLGRIVNQLKDGTFARLSGNFDSIYDELMVGNDHDLVLKDFYSYVDAWEELTQAYGDRAKWNRAAVHNTARSGYFSSDRTIREYAHDIWHIDA</sequence>
<dbReference type="FunFam" id="3.40.50.2000:FF:000807">
    <property type="entry name" value="Alpha-glucan phosphorylase 2, cytosolic"/>
    <property type="match status" value="1"/>
</dbReference>
<accession>A0A1G6KE45</accession>
<dbReference type="NCBIfam" id="TIGR02093">
    <property type="entry name" value="P_ylase"/>
    <property type="match status" value="1"/>
</dbReference>
<evidence type="ECO:0000256" key="10">
    <source>
        <dbReference type="RuleBase" id="RU000587"/>
    </source>
</evidence>
<dbReference type="PROSITE" id="PS00102">
    <property type="entry name" value="PHOSPHORYLASE"/>
    <property type="match status" value="1"/>
</dbReference>
<comment type="similarity">
    <text evidence="3 10">Belongs to the glycogen phosphorylase family.</text>
</comment>
<dbReference type="Gene3D" id="3.40.50.2000">
    <property type="entry name" value="Glycogen Phosphorylase B"/>
    <property type="match status" value="2"/>
</dbReference>
<dbReference type="GO" id="GO:0005980">
    <property type="term" value="P:glycogen catabolic process"/>
    <property type="evidence" value="ECO:0007669"/>
    <property type="project" value="TreeGrafter"/>
</dbReference>
<keyword evidence="4 10" id="KW-0328">Glycosyltransferase</keyword>
<evidence type="ECO:0000256" key="5">
    <source>
        <dbReference type="ARBA" id="ARBA00022679"/>
    </source>
</evidence>
<gene>
    <name evidence="11" type="ORF">SAMN04487824_10780</name>
</gene>
<dbReference type="PANTHER" id="PTHR11468:SF3">
    <property type="entry name" value="GLYCOGEN PHOSPHORYLASE, LIVER FORM"/>
    <property type="match status" value="1"/>
</dbReference>
<comment type="function">
    <text evidence="10">Allosteric enzyme that catalyzes the rate-limiting step in glycogen catabolism, the phosphorolytic cleavage of glycogen to produce glucose-1-phosphate, and plays a central role in maintaining cellular and organismal glucose homeostasis.</text>
</comment>
<comment type="function">
    <text evidence="8">Phosphorylase is an important allosteric enzyme in carbohydrate metabolism. Enzymes from different sources differ in their regulatory mechanisms and in their natural substrates. However, all known phosphorylases share catalytic and structural properties.</text>
</comment>
<evidence type="ECO:0000256" key="4">
    <source>
        <dbReference type="ARBA" id="ARBA00022676"/>
    </source>
</evidence>
<comment type="catalytic activity">
    <reaction evidence="1 10">
        <text>[(1-&gt;4)-alpha-D-glucosyl](n) + phosphate = [(1-&gt;4)-alpha-D-glucosyl](n-1) + alpha-D-glucose 1-phosphate</text>
        <dbReference type="Rhea" id="RHEA:41732"/>
        <dbReference type="Rhea" id="RHEA-COMP:9584"/>
        <dbReference type="Rhea" id="RHEA-COMP:9586"/>
        <dbReference type="ChEBI" id="CHEBI:15444"/>
        <dbReference type="ChEBI" id="CHEBI:43474"/>
        <dbReference type="ChEBI" id="CHEBI:58601"/>
        <dbReference type="EC" id="2.4.1.1"/>
    </reaction>
</comment>
<feature type="modified residue" description="N6-(pyridoxal phosphate)lysine" evidence="9">
    <location>
        <position position="665"/>
    </location>
</feature>
<dbReference type="InterPro" id="IPR035090">
    <property type="entry name" value="Pyridoxal_P_attach_site"/>
</dbReference>
<evidence type="ECO:0000256" key="6">
    <source>
        <dbReference type="ARBA" id="ARBA00022898"/>
    </source>
</evidence>
<dbReference type="PANTHER" id="PTHR11468">
    <property type="entry name" value="GLYCOGEN PHOSPHORYLASE"/>
    <property type="match status" value="1"/>
</dbReference>
<keyword evidence="7 10" id="KW-0119">Carbohydrate metabolism</keyword>
<dbReference type="AlphaFoldDB" id="A0A1G6KE45"/>
<evidence type="ECO:0000313" key="11">
    <source>
        <dbReference type="EMBL" id="SDC28835.1"/>
    </source>
</evidence>
<dbReference type="InterPro" id="IPR011833">
    <property type="entry name" value="Glycg_phsphrylas"/>
</dbReference>
<keyword evidence="5 10" id="KW-0808">Transferase</keyword>
<dbReference type="EMBL" id="FMZL01000007">
    <property type="protein sequence ID" value="SDC28835.1"/>
    <property type="molecule type" value="Genomic_DNA"/>
</dbReference>
<dbReference type="Proteomes" id="UP000198528">
    <property type="component" value="Unassembled WGS sequence"/>
</dbReference>
<name>A0A1G6KE45_9ACTN</name>
<reference evidence="12" key="1">
    <citation type="submission" date="2016-10" db="EMBL/GenBank/DDBJ databases">
        <authorList>
            <person name="Varghese N."/>
            <person name="Submissions S."/>
        </authorList>
    </citation>
    <scope>NUCLEOTIDE SEQUENCE [LARGE SCALE GENOMIC DNA]</scope>
    <source>
        <strain evidence="12">DSM 22619</strain>
    </source>
</reference>
<evidence type="ECO:0000313" key="12">
    <source>
        <dbReference type="Proteomes" id="UP000198528"/>
    </source>
</evidence>
<evidence type="ECO:0000256" key="1">
    <source>
        <dbReference type="ARBA" id="ARBA00001275"/>
    </source>
</evidence>
<keyword evidence="6 9" id="KW-0663">Pyridoxal phosphate</keyword>
<evidence type="ECO:0000256" key="2">
    <source>
        <dbReference type="ARBA" id="ARBA00001933"/>
    </source>
</evidence>
<dbReference type="STRING" id="604330.SAMN04489857_1967"/>
<dbReference type="InterPro" id="IPR000811">
    <property type="entry name" value="Glyco_trans_35"/>
</dbReference>
<dbReference type="PIRSF" id="PIRSF000460">
    <property type="entry name" value="Pprylas_GlgP"/>
    <property type="match status" value="1"/>
</dbReference>
<proteinExistence type="inferred from homology"/>
<comment type="cofactor">
    <cofactor evidence="2 10">
        <name>pyridoxal 5'-phosphate</name>
        <dbReference type="ChEBI" id="CHEBI:597326"/>
    </cofactor>
</comment>
<dbReference type="CDD" id="cd04300">
    <property type="entry name" value="GT35_Glycogen_Phosphorylase"/>
    <property type="match status" value="1"/>
</dbReference>
<evidence type="ECO:0000256" key="7">
    <source>
        <dbReference type="ARBA" id="ARBA00023277"/>
    </source>
</evidence>
<keyword evidence="12" id="KW-1185">Reference proteome</keyword>
<evidence type="ECO:0000256" key="9">
    <source>
        <dbReference type="PIRSR" id="PIRSR000460-1"/>
    </source>
</evidence>
<dbReference type="Pfam" id="PF00343">
    <property type="entry name" value="Phosphorylase"/>
    <property type="match status" value="1"/>
</dbReference>
<dbReference type="SUPFAM" id="SSF53756">
    <property type="entry name" value="UDP-Glycosyltransferase/glycogen phosphorylase"/>
    <property type="match status" value="1"/>
</dbReference>